<evidence type="ECO:0000313" key="1">
    <source>
        <dbReference type="EMBL" id="WRO21010.1"/>
    </source>
</evidence>
<dbReference type="Proteomes" id="UP001329915">
    <property type="component" value="Chromosome"/>
</dbReference>
<dbReference type="AlphaFoldDB" id="A0AAU0UJB1"/>
<dbReference type="KEGG" id="dbc:MFMK1_000801"/>
<accession>A0AAU0UJB1</accession>
<sequence length="74" mass="8344">MSKHIKVEKDKEGNFKVIHSLELDEQGLLGRKKQLEKSIKAYDFQLKGMTEAKAQLQAELDSINQSLVKENGGT</sequence>
<gene>
    <name evidence="1" type="ORF">MFMK1_000801</name>
</gene>
<name>A0AAU0UJB1_9FIRM</name>
<evidence type="ECO:0000313" key="2">
    <source>
        <dbReference type="Proteomes" id="UP001329915"/>
    </source>
</evidence>
<protein>
    <submittedName>
        <fullName evidence="1">Uncharacterized protein</fullName>
    </submittedName>
</protein>
<dbReference type="EMBL" id="CP121694">
    <property type="protein sequence ID" value="WRO21010.1"/>
    <property type="molecule type" value="Genomic_DNA"/>
</dbReference>
<reference evidence="1 2" key="1">
    <citation type="submission" date="2023-04" db="EMBL/GenBank/DDBJ databases">
        <authorList>
            <person name="Hsu D."/>
        </authorList>
    </citation>
    <scope>NUCLEOTIDE SEQUENCE [LARGE SCALE GENOMIC DNA]</scope>
    <source>
        <strain evidence="1 2">MK1</strain>
    </source>
</reference>
<proteinExistence type="predicted"/>
<keyword evidence="2" id="KW-1185">Reference proteome</keyword>
<dbReference type="RefSeq" id="WP_366923883.1">
    <property type="nucleotide sequence ID" value="NZ_CP121694.1"/>
</dbReference>
<organism evidence="1 2">
    <name type="scientific">Metallumcola ferriviriculae</name>
    <dbReference type="NCBI Taxonomy" id="3039180"/>
    <lineage>
        <taxon>Bacteria</taxon>
        <taxon>Bacillati</taxon>
        <taxon>Bacillota</taxon>
        <taxon>Clostridia</taxon>
        <taxon>Neomoorellales</taxon>
        <taxon>Desulfitibacteraceae</taxon>
        <taxon>Metallumcola</taxon>
    </lineage>
</organism>